<evidence type="ECO:0000313" key="4">
    <source>
        <dbReference type="Proteomes" id="UP000245938"/>
    </source>
</evidence>
<comment type="caution">
    <text evidence="3">The sequence shown here is derived from an EMBL/GenBank/DDBJ whole genome shotgun (WGS) entry which is preliminary data.</text>
</comment>
<dbReference type="Proteomes" id="UP000245938">
    <property type="component" value="Unassembled WGS sequence"/>
</dbReference>
<dbReference type="GO" id="GO:0009245">
    <property type="term" value="P:lipid A biosynthetic process"/>
    <property type="evidence" value="ECO:0007669"/>
    <property type="project" value="TreeGrafter"/>
</dbReference>
<evidence type="ECO:0000313" key="3">
    <source>
        <dbReference type="EMBL" id="PWI25393.1"/>
    </source>
</evidence>
<organism evidence="3 4">
    <name type="scientific">Kurthia sibirica</name>
    <dbReference type="NCBI Taxonomy" id="202750"/>
    <lineage>
        <taxon>Bacteria</taxon>
        <taxon>Bacillati</taxon>
        <taxon>Bacillota</taxon>
        <taxon>Bacilli</taxon>
        <taxon>Bacillales</taxon>
        <taxon>Caryophanaceae</taxon>
        <taxon>Kurthia</taxon>
    </lineage>
</organism>
<proteinExistence type="predicted"/>
<dbReference type="InterPro" id="IPR051158">
    <property type="entry name" value="Metallophosphoesterase_sf"/>
</dbReference>
<keyword evidence="1" id="KW-0812">Transmembrane</keyword>
<reference evidence="3 4" key="1">
    <citation type="submission" date="2018-05" db="EMBL/GenBank/DDBJ databases">
        <title>Kurthia sibirica genome sequence.</title>
        <authorList>
            <person name="Maclea K.S."/>
            <person name="Goen A.E."/>
        </authorList>
    </citation>
    <scope>NUCLEOTIDE SEQUENCE [LARGE SCALE GENOMIC DNA]</scope>
    <source>
        <strain evidence="3 4">ATCC 49154</strain>
    </source>
</reference>
<dbReference type="PANTHER" id="PTHR31302">
    <property type="entry name" value="TRANSMEMBRANE PROTEIN WITH METALLOPHOSPHOESTERASE DOMAIN-RELATED"/>
    <property type="match status" value="1"/>
</dbReference>
<gene>
    <name evidence="3" type="ORF">DEX24_08630</name>
</gene>
<name>A0A2U3ALI0_9BACL</name>
<accession>A0A2U3ALI0</accession>
<dbReference type="SUPFAM" id="SSF56300">
    <property type="entry name" value="Metallo-dependent phosphatases"/>
    <property type="match status" value="1"/>
</dbReference>
<evidence type="ECO:0000259" key="2">
    <source>
        <dbReference type="Pfam" id="PF00149"/>
    </source>
</evidence>
<keyword evidence="4" id="KW-1185">Reference proteome</keyword>
<dbReference type="Pfam" id="PF00149">
    <property type="entry name" value="Metallophos"/>
    <property type="match status" value="1"/>
</dbReference>
<dbReference type="RefSeq" id="WP_109306022.1">
    <property type="nucleotide sequence ID" value="NZ_BJUF01000033.1"/>
</dbReference>
<keyword evidence="1" id="KW-1133">Transmembrane helix</keyword>
<dbReference type="CDD" id="cd07385">
    <property type="entry name" value="MPP_YkuE_C"/>
    <property type="match status" value="1"/>
</dbReference>
<protein>
    <recommendedName>
        <fullName evidence="2">Calcineurin-like phosphoesterase domain-containing protein</fullName>
    </recommendedName>
</protein>
<dbReference type="GO" id="GO:0016020">
    <property type="term" value="C:membrane"/>
    <property type="evidence" value="ECO:0007669"/>
    <property type="project" value="GOC"/>
</dbReference>
<dbReference type="GO" id="GO:0008758">
    <property type="term" value="F:UDP-2,3-diacylglucosamine hydrolase activity"/>
    <property type="evidence" value="ECO:0007669"/>
    <property type="project" value="TreeGrafter"/>
</dbReference>
<dbReference type="AlphaFoldDB" id="A0A2U3ALI0"/>
<feature type="domain" description="Calcineurin-like phosphoesterase" evidence="2">
    <location>
        <begin position="46"/>
        <end position="213"/>
    </location>
</feature>
<dbReference type="PANTHER" id="PTHR31302:SF25">
    <property type="entry name" value="PHOSPHOESTERASE"/>
    <property type="match status" value="1"/>
</dbReference>
<sequence>MKKLVKIFIVIILLGGGAVFYAFMIEPSLLKVNKHTLTASKGGDTLKIIQLSDIQVSENYSLNRLEKLIKKVNKLDADIIVFTGDLFENYSQFPYATEVAIQLKKLHPKYGKYAVWGNRDYGGGAVRIYNEVLSNGGFHLLKNEGTTFPISHNKKLFIGGLDDAIFGSPNIKNTLLHQTKEANYSILLMHEPDVADQLSASTIDLALAGHSHGGQIHLPFTKRKTNTLAEKYIAGFYDVNGMTLYVNTGIGTSRIPARFMVPPEIALFTIHL</sequence>
<keyword evidence="1" id="KW-0472">Membrane</keyword>
<feature type="transmembrane region" description="Helical" evidence="1">
    <location>
        <begin position="7"/>
        <end position="25"/>
    </location>
</feature>
<dbReference type="InterPro" id="IPR004843">
    <property type="entry name" value="Calcineurin-like_PHP"/>
</dbReference>
<evidence type="ECO:0000256" key="1">
    <source>
        <dbReference type="SAM" id="Phobius"/>
    </source>
</evidence>
<dbReference type="Gene3D" id="3.60.21.10">
    <property type="match status" value="1"/>
</dbReference>
<dbReference type="InterPro" id="IPR029052">
    <property type="entry name" value="Metallo-depent_PP-like"/>
</dbReference>
<dbReference type="EMBL" id="QFVR01000009">
    <property type="protein sequence ID" value="PWI25393.1"/>
    <property type="molecule type" value="Genomic_DNA"/>
</dbReference>
<dbReference type="OrthoDB" id="9780884at2"/>